<dbReference type="InterPro" id="IPR001841">
    <property type="entry name" value="Znf_RING"/>
</dbReference>
<dbReference type="AlphaFoldDB" id="A9UU38"/>
<dbReference type="SMART" id="SM00184">
    <property type="entry name" value="RING"/>
    <property type="match status" value="1"/>
</dbReference>
<dbReference type="Pfam" id="PF13639">
    <property type="entry name" value="zf-RING_2"/>
    <property type="match status" value="1"/>
</dbReference>
<dbReference type="EMBL" id="CH991545">
    <property type="protein sequence ID" value="EDQ91600.1"/>
    <property type="molecule type" value="Genomic_DNA"/>
</dbReference>
<gene>
    <name evidence="6" type="ORF">MONBRDRAFT_6511</name>
</gene>
<protein>
    <recommendedName>
        <fullName evidence="5">RING-type domain-containing protein</fullName>
    </recommendedName>
</protein>
<evidence type="ECO:0000256" key="3">
    <source>
        <dbReference type="ARBA" id="ARBA00022833"/>
    </source>
</evidence>
<keyword evidence="2 4" id="KW-0863">Zinc-finger</keyword>
<dbReference type="InParanoid" id="A9UU38"/>
<dbReference type="Proteomes" id="UP000001357">
    <property type="component" value="Unassembled WGS sequence"/>
</dbReference>
<dbReference type="GeneID" id="5888871"/>
<proteinExistence type="predicted"/>
<dbReference type="PANTHER" id="PTHR45969:SF69">
    <property type="entry name" value="FINGER DOMAIN PROTEIN, PUTATIVE (AFU_ORTHOLOGUE AFUA_3G12190)-RELATED"/>
    <property type="match status" value="1"/>
</dbReference>
<organism evidence="6 7">
    <name type="scientific">Monosiga brevicollis</name>
    <name type="common">Choanoflagellate</name>
    <dbReference type="NCBI Taxonomy" id="81824"/>
    <lineage>
        <taxon>Eukaryota</taxon>
        <taxon>Choanoflagellata</taxon>
        <taxon>Craspedida</taxon>
        <taxon>Salpingoecidae</taxon>
        <taxon>Monosiga</taxon>
    </lineage>
</organism>
<evidence type="ECO:0000313" key="6">
    <source>
        <dbReference type="EMBL" id="EDQ91600.1"/>
    </source>
</evidence>
<dbReference type="SUPFAM" id="SSF57850">
    <property type="entry name" value="RING/U-box"/>
    <property type="match status" value="1"/>
</dbReference>
<evidence type="ECO:0000256" key="4">
    <source>
        <dbReference type="PROSITE-ProRule" id="PRU00175"/>
    </source>
</evidence>
<dbReference type="InterPro" id="IPR013083">
    <property type="entry name" value="Znf_RING/FYVE/PHD"/>
</dbReference>
<dbReference type="KEGG" id="mbr:MONBRDRAFT_6511"/>
<dbReference type="PANTHER" id="PTHR45969">
    <property type="entry name" value="RING ZINC FINGER PROTEIN-RELATED"/>
    <property type="match status" value="1"/>
</dbReference>
<dbReference type="STRING" id="81824.A9UU38"/>
<dbReference type="GO" id="GO:0008270">
    <property type="term" value="F:zinc ion binding"/>
    <property type="evidence" value="ECO:0007669"/>
    <property type="project" value="UniProtKB-KW"/>
</dbReference>
<evidence type="ECO:0000313" key="7">
    <source>
        <dbReference type="Proteomes" id="UP000001357"/>
    </source>
</evidence>
<dbReference type="PROSITE" id="PS50089">
    <property type="entry name" value="ZF_RING_2"/>
    <property type="match status" value="1"/>
</dbReference>
<evidence type="ECO:0000259" key="5">
    <source>
        <dbReference type="PROSITE" id="PS50089"/>
    </source>
</evidence>
<sequence>MAATAAQSCHANMPAHPEEHTSCVICLDDDAVHEPMTMLEECKHVFHTGCLQGWLDQHSSCPVCRCIAVNAHPCAYRGSFVIPYACSPTALHKLMAKHVSCHRPSSRRFTWTLSVTEGSATLMPRPSKPKARWFWRSSTDVDTRTPHHFNMRNIQTVLAHGECLLLLAPETHARQSSSATATHLRVNILVLENTNVVRRTARTPTHNLMLDAHHHPCLWFFSARPLRHR</sequence>
<keyword evidence="3" id="KW-0862">Zinc</keyword>
<feature type="domain" description="RING-type" evidence="5">
    <location>
        <begin position="23"/>
        <end position="65"/>
    </location>
</feature>
<evidence type="ECO:0000256" key="2">
    <source>
        <dbReference type="ARBA" id="ARBA00022771"/>
    </source>
</evidence>
<reference evidence="6 7" key="1">
    <citation type="journal article" date="2008" name="Nature">
        <title>The genome of the choanoflagellate Monosiga brevicollis and the origin of metazoans.</title>
        <authorList>
            <consortium name="JGI Sequencing"/>
            <person name="King N."/>
            <person name="Westbrook M.J."/>
            <person name="Young S.L."/>
            <person name="Kuo A."/>
            <person name="Abedin M."/>
            <person name="Chapman J."/>
            <person name="Fairclough S."/>
            <person name="Hellsten U."/>
            <person name="Isogai Y."/>
            <person name="Letunic I."/>
            <person name="Marr M."/>
            <person name="Pincus D."/>
            <person name="Putnam N."/>
            <person name="Rokas A."/>
            <person name="Wright K.J."/>
            <person name="Zuzow R."/>
            <person name="Dirks W."/>
            <person name="Good M."/>
            <person name="Goodstein D."/>
            <person name="Lemons D."/>
            <person name="Li W."/>
            <person name="Lyons J.B."/>
            <person name="Morris A."/>
            <person name="Nichols S."/>
            <person name="Richter D.J."/>
            <person name="Salamov A."/>
            <person name="Bork P."/>
            <person name="Lim W.A."/>
            <person name="Manning G."/>
            <person name="Miller W.T."/>
            <person name="McGinnis W."/>
            <person name="Shapiro H."/>
            <person name="Tjian R."/>
            <person name="Grigoriev I.V."/>
            <person name="Rokhsar D."/>
        </authorList>
    </citation>
    <scope>NUCLEOTIDE SEQUENCE [LARGE SCALE GENOMIC DNA]</scope>
    <source>
        <strain evidence="7">MX1 / ATCC 50154</strain>
    </source>
</reference>
<accession>A9UU38</accession>
<dbReference type="RefSeq" id="XP_001744022.1">
    <property type="nucleotide sequence ID" value="XM_001743970.1"/>
</dbReference>
<keyword evidence="7" id="KW-1185">Reference proteome</keyword>
<dbReference type="Gene3D" id="3.30.40.10">
    <property type="entry name" value="Zinc/RING finger domain, C3HC4 (zinc finger)"/>
    <property type="match status" value="1"/>
</dbReference>
<name>A9UU38_MONBE</name>
<evidence type="ECO:0000256" key="1">
    <source>
        <dbReference type="ARBA" id="ARBA00022723"/>
    </source>
</evidence>
<keyword evidence="1" id="KW-0479">Metal-binding</keyword>